<reference evidence="2" key="1">
    <citation type="submission" date="2023-06" db="EMBL/GenBank/DDBJ databases">
        <title>Genome-scale phylogeny and comparative genomics of the fungal order Sordariales.</title>
        <authorList>
            <consortium name="Lawrence Berkeley National Laboratory"/>
            <person name="Hensen N."/>
            <person name="Bonometti L."/>
            <person name="Westerberg I."/>
            <person name="Brannstrom I.O."/>
            <person name="Guillou S."/>
            <person name="Cros-Aarteil S."/>
            <person name="Calhoun S."/>
            <person name="Haridas S."/>
            <person name="Kuo A."/>
            <person name="Mondo S."/>
            <person name="Pangilinan J."/>
            <person name="Riley R."/>
            <person name="Labutti K."/>
            <person name="Andreopoulos B."/>
            <person name="Lipzen A."/>
            <person name="Chen C."/>
            <person name="Yanf M."/>
            <person name="Daum C."/>
            <person name="Ng V."/>
            <person name="Clum A."/>
            <person name="Steindorff A."/>
            <person name="Ohm R."/>
            <person name="Martin F."/>
            <person name="Silar P."/>
            <person name="Natvig D."/>
            <person name="Lalanne C."/>
            <person name="Gautier V."/>
            <person name="Ament-Velasquez S.L."/>
            <person name="Kruys A."/>
            <person name="Hutchinson M.I."/>
            <person name="Powell A.J."/>
            <person name="Barry K."/>
            <person name="Miller A.N."/>
            <person name="Grigoriev I.V."/>
            <person name="Debuchy R."/>
            <person name="Gladieux P."/>
            <person name="Thoren M.H."/>
            <person name="Johannesson H."/>
        </authorList>
    </citation>
    <scope>NUCLEOTIDE SEQUENCE</scope>
    <source>
        <strain evidence="2">CBS 307.81</strain>
    </source>
</reference>
<gene>
    <name evidence="2" type="ORF">QBC41DRAFT_305873</name>
</gene>
<evidence type="ECO:0000313" key="2">
    <source>
        <dbReference type="EMBL" id="KAK0665757.1"/>
    </source>
</evidence>
<keyword evidence="3" id="KW-1185">Reference proteome</keyword>
<sequence length="204" mass="23343">MDTNENASKNPKAEDTAADHHETSPKRSYPGPQEATETIIQLLAMDLWQQMSRNTDTGEEKKKMDLNTRAAITDMLARSNSNTDADGQQKENDIMEEYDCPEHCEFRSRIREYKQYEKDRLGQYQKLVGVNEPAISSLVFRHFLNGRTEDDVLKWSGEIPGCHFCQKEGSRLFLRLALFVAMDFRSFSLRQARGAGQSSAQDQL</sequence>
<dbReference type="EMBL" id="JAULSY010000103">
    <property type="protein sequence ID" value="KAK0665757.1"/>
    <property type="molecule type" value="Genomic_DNA"/>
</dbReference>
<evidence type="ECO:0000313" key="3">
    <source>
        <dbReference type="Proteomes" id="UP001174997"/>
    </source>
</evidence>
<comment type="caution">
    <text evidence="2">The sequence shown here is derived from an EMBL/GenBank/DDBJ whole genome shotgun (WGS) entry which is preliminary data.</text>
</comment>
<evidence type="ECO:0000256" key="1">
    <source>
        <dbReference type="SAM" id="MobiDB-lite"/>
    </source>
</evidence>
<feature type="region of interest" description="Disordered" evidence="1">
    <location>
        <begin position="1"/>
        <end position="33"/>
    </location>
</feature>
<accession>A0AA40D8K3</accession>
<name>A0AA40D8K3_9PEZI</name>
<protein>
    <submittedName>
        <fullName evidence="2">Uncharacterized protein</fullName>
    </submittedName>
</protein>
<proteinExistence type="predicted"/>
<dbReference type="AlphaFoldDB" id="A0AA40D8K3"/>
<feature type="compositionally biased region" description="Basic and acidic residues" evidence="1">
    <location>
        <begin position="11"/>
        <end position="25"/>
    </location>
</feature>
<dbReference type="Proteomes" id="UP001174997">
    <property type="component" value="Unassembled WGS sequence"/>
</dbReference>
<organism evidence="2 3">
    <name type="scientific">Cercophora samala</name>
    <dbReference type="NCBI Taxonomy" id="330535"/>
    <lineage>
        <taxon>Eukaryota</taxon>
        <taxon>Fungi</taxon>
        <taxon>Dikarya</taxon>
        <taxon>Ascomycota</taxon>
        <taxon>Pezizomycotina</taxon>
        <taxon>Sordariomycetes</taxon>
        <taxon>Sordariomycetidae</taxon>
        <taxon>Sordariales</taxon>
        <taxon>Lasiosphaeriaceae</taxon>
        <taxon>Cercophora</taxon>
    </lineage>
</organism>